<feature type="region of interest" description="Disordered" evidence="9">
    <location>
        <begin position="498"/>
        <end position="519"/>
    </location>
</feature>
<dbReference type="PANTHER" id="PTHR32507:SF0">
    <property type="entry name" value="NA(+)_H(+) ANTIPORTER 2-RELATED"/>
    <property type="match status" value="1"/>
</dbReference>
<keyword evidence="8 10" id="KW-0472">Membrane</keyword>
<feature type="transmembrane region" description="Helical" evidence="10">
    <location>
        <begin position="219"/>
        <end position="237"/>
    </location>
</feature>
<feature type="transmembrane region" description="Helical" evidence="10">
    <location>
        <begin position="365"/>
        <end position="383"/>
    </location>
</feature>
<dbReference type="GO" id="GO:0005886">
    <property type="term" value="C:plasma membrane"/>
    <property type="evidence" value="ECO:0007669"/>
    <property type="project" value="UniProtKB-SubCell"/>
</dbReference>
<gene>
    <name evidence="13" type="ORF">AUP42_15955</name>
</gene>
<reference evidence="13 14" key="1">
    <citation type="submission" date="2015-12" db="EMBL/GenBank/DDBJ databases">
        <title>Genome sequence of Thalassospira lucentensis MCCC 1A02072.</title>
        <authorList>
            <person name="Lu L."/>
            <person name="Lai Q."/>
            <person name="Shao Z."/>
            <person name="Qian P."/>
        </authorList>
    </citation>
    <scope>NUCLEOTIDE SEQUENCE [LARGE SCALE GENOMIC DNA]</scope>
    <source>
        <strain evidence="13 14">MCCC 1A02072</strain>
    </source>
</reference>
<dbReference type="Pfam" id="PF00999">
    <property type="entry name" value="Na_H_Exchanger"/>
    <property type="match status" value="1"/>
</dbReference>
<evidence type="ECO:0000313" key="14">
    <source>
        <dbReference type="Proteomes" id="UP000076335"/>
    </source>
</evidence>
<dbReference type="SUPFAM" id="SSF51735">
    <property type="entry name" value="NAD(P)-binding Rossmann-fold domains"/>
    <property type="match status" value="1"/>
</dbReference>
<feature type="transmembrane region" description="Helical" evidence="10">
    <location>
        <begin position="275"/>
        <end position="294"/>
    </location>
</feature>
<dbReference type="AlphaFoldDB" id="A0A154L7D8"/>
<evidence type="ECO:0000256" key="7">
    <source>
        <dbReference type="ARBA" id="ARBA00023065"/>
    </source>
</evidence>
<proteinExistence type="predicted"/>
<protein>
    <submittedName>
        <fullName evidence="13">Sodium:proton exchanger</fullName>
    </submittedName>
</protein>
<keyword evidence="3" id="KW-0050">Antiport</keyword>
<accession>A0A154L7D8</accession>
<evidence type="ECO:0000256" key="6">
    <source>
        <dbReference type="ARBA" id="ARBA00022989"/>
    </source>
</evidence>
<dbReference type="GO" id="GO:1902600">
    <property type="term" value="P:proton transmembrane transport"/>
    <property type="evidence" value="ECO:0007669"/>
    <property type="project" value="InterPro"/>
</dbReference>
<dbReference type="InterPro" id="IPR006153">
    <property type="entry name" value="Cation/H_exchanger_TM"/>
</dbReference>
<name>A0A154L7D8_9PROT</name>
<evidence type="ECO:0000256" key="5">
    <source>
        <dbReference type="ARBA" id="ARBA00022692"/>
    </source>
</evidence>
<evidence type="ECO:0000256" key="2">
    <source>
        <dbReference type="ARBA" id="ARBA00022448"/>
    </source>
</evidence>
<comment type="subcellular location">
    <subcellularLocation>
        <location evidence="1">Cell membrane</location>
        <topology evidence="1">Multi-pass membrane protein</topology>
    </subcellularLocation>
</comment>
<keyword evidence="5 10" id="KW-0812">Transmembrane</keyword>
<dbReference type="OrthoDB" id="570124at2"/>
<evidence type="ECO:0000313" key="13">
    <source>
        <dbReference type="EMBL" id="KZB66338.1"/>
    </source>
</evidence>
<sequence length="614" mass="65880">MIAPLALMIAGLILAGVGAQWFAWRAGIPAIVLLSIVGLLLGPGTDLIDPINDFGTLLQPLVAVAVAVILFEGGLALDFRELTHSVSGVIRLTTIAPLVAWLLGAGAAHYLADLSWPVAALFGGIMIVTGPTVIAPLLRHARLSKRPATLLKWEGIVNDPIGALFAVLAYEVIVASQHGNGFGAAVGHLALNILLAVLIGLAFGVGTVQIFKRGWIPEFLKAPLVLGVLLTCFAGANEIQEESGLLAVTVLGLTIGNAHLMAIDEIRRFKETLTVILVSSVFIILTATLEWSMIAELTWGHGLFVLAMLFVVRPVSVIGSLAFSKVTWKERLLVGWIAPRGIVAVAVSGLFGAELVELGYADGALLIPLAFAMVFSTVVLHGFSIRPMARHLDLAVKGPPGVLIVGAHRWTIDLARRLVELDIPVVVADSRWHSMRMAREAGLQTYYGEVLSEVFEHHLDTSSLGKLIATTDNDAYNTLVCTDFAPEFGRRAVFQTGMHGSPEDPKRHSQTLGGLPLFSEPMTTDDIREDFRHGAEIRQTRLTEEFGWDDFIAVQGAEPPVIALVRGAQLHMGPDIPKAKPRDILLYLGRNAQNSQKPDESPDATSLAPGSQSK</sequence>
<evidence type="ECO:0000256" key="10">
    <source>
        <dbReference type="SAM" id="Phobius"/>
    </source>
</evidence>
<keyword evidence="4" id="KW-1003">Cell membrane</keyword>
<feature type="transmembrane region" description="Helical" evidence="10">
    <location>
        <begin position="57"/>
        <end position="77"/>
    </location>
</feature>
<evidence type="ECO:0000256" key="1">
    <source>
        <dbReference type="ARBA" id="ARBA00004651"/>
    </source>
</evidence>
<keyword evidence="2" id="KW-0813">Transport</keyword>
<feature type="transmembrane region" description="Helical" evidence="10">
    <location>
        <begin position="333"/>
        <end position="353"/>
    </location>
</feature>
<dbReference type="GO" id="GO:0006813">
    <property type="term" value="P:potassium ion transport"/>
    <property type="evidence" value="ECO:0007669"/>
    <property type="project" value="InterPro"/>
</dbReference>
<evidence type="ECO:0000256" key="3">
    <source>
        <dbReference type="ARBA" id="ARBA00022449"/>
    </source>
</evidence>
<dbReference type="Gene3D" id="3.40.50.720">
    <property type="entry name" value="NAD(P)-binding Rossmann-like Domain"/>
    <property type="match status" value="1"/>
</dbReference>
<feature type="transmembrane region" description="Helical" evidence="10">
    <location>
        <begin position="182"/>
        <end position="207"/>
    </location>
</feature>
<evidence type="ECO:0000259" key="11">
    <source>
        <dbReference type="Pfam" id="PF00999"/>
    </source>
</evidence>
<dbReference type="EMBL" id="LPVY01000006">
    <property type="protein sequence ID" value="KZB66338.1"/>
    <property type="molecule type" value="Genomic_DNA"/>
</dbReference>
<keyword evidence="6 10" id="KW-1133">Transmembrane helix</keyword>
<evidence type="ECO:0000259" key="12">
    <source>
        <dbReference type="Pfam" id="PF02254"/>
    </source>
</evidence>
<evidence type="ECO:0000256" key="8">
    <source>
        <dbReference type="ARBA" id="ARBA00023136"/>
    </source>
</evidence>
<dbReference type="GO" id="GO:0015297">
    <property type="term" value="F:antiporter activity"/>
    <property type="evidence" value="ECO:0007669"/>
    <property type="project" value="UniProtKB-KW"/>
</dbReference>
<evidence type="ECO:0000256" key="9">
    <source>
        <dbReference type="SAM" id="MobiDB-lite"/>
    </source>
</evidence>
<organism evidence="13 14">
    <name type="scientific">Thalassospira lucentensis</name>
    <dbReference type="NCBI Taxonomy" id="168935"/>
    <lineage>
        <taxon>Bacteria</taxon>
        <taxon>Pseudomonadati</taxon>
        <taxon>Pseudomonadota</taxon>
        <taxon>Alphaproteobacteria</taxon>
        <taxon>Rhodospirillales</taxon>
        <taxon>Thalassospiraceae</taxon>
        <taxon>Thalassospira</taxon>
    </lineage>
</organism>
<evidence type="ECO:0000256" key="4">
    <source>
        <dbReference type="ARBA" id="ARBA00022475"/>
    </source>
</evidence>
<dbReference type="PANTHER" id="PTHR32507">
    <property type="entry name" value="NA(+)/H(+) ANTIPORTER 1"/>
    <property type="match status" value="1"/>
</dbReference>
<feature type="domain" description="Cation/H+ exchanger transmembrane" evidence="11">
    <location>
        <begin position="22"/>
        <end position="390"/>
    </location>
</feature>
<feature type="transmembrane region" description="Helical" evidence="10">
    <location>
        <begin position="300"/>
        <end position="321"/>
    </location>
</feature>
<dbReference type="InterPro" id="IPR038770">
    <property type="entry name" value="Na+/solute_symporter_sf"/>
</dbReference>
<feature type="domain" description="RCK N-terminal" evidence="12">
    <location>
        <begin position="402"/>
        <end position="482"/>
    </location>
</feature>
<feature type="transmembrane region" description="Helical" evidence="10">
    <location>
        <begin position="89"/>
        <end position="112"/>
    </location>
</feature>
<dbReference type="Gene3D" id="1.20.1530.20">
    <property type="match status" value="1"/>
</dbReference>
<dbReference type="Pfam" id="PF02254">
    <property type="entry name" value="TrkA_N"/>
    <property type="match status" value="1"/>
</dbReference>
<comment type="caution">
    <text evidence="13">The sequence shown here is derived from an EMBL/GenBank/DDBJ whole genome shotgun (WGS) entry which is preliminary data.</text>
</comment>
<dbReference type="InterPro" id="IPR036291">
    <property type="entry name" value="NAD(P)-bd_dom_sf"/>
</dbReference>
<feature type="transmembrane region" description="Helical" evidence="10">
    <location>
        <begin position="243"/>
        <end position="263"/>
    </location>
</feature>
<feature type="region of interest" description="Disordered" evidence="9">
    <location>
        <begin position="589"/>
        <end position="614"/>
    </location>
</feature>
<dbReference type="RefSeq" id="WP_062950624.1">
    <property type="nucleotide sequence ID" value="NZ_LPVY01000006.1"/>
</dbReference>
<feature type="transmembrane region" description="Helical" evidence="10">
    <location>
        <begin position="118"/>
        <end position="138"/>
    </location>
</feature>
<dbReference type="Proteomes" id="UP000076335">
    <property type="component" value="Unassembled WGS sequence"/>
</dbReference>
<dbReference type="InterPro" id="IPR003148">
    <property type="entry name" value="RCK_N"/>
</dbReference>
<keyword evidence="7" id="KW-0406">Ion transport</keyword>